<protein>
    <submittedName>
        <fullName evidence="1">Uncharacterized protein</fullName>
    </submittedName>
</protein>
<evidence type="ECO:0000313" key="1">
    <source>
        <dbReference type="EMBL" id="EKD20770.1"/>
    </source>
</evidence>
<dbReference type="EMBL" id="JH921429">
    <property type="protein sequence ID" value="EKD20770.1"/>
    <property type="molecule type" value="Genomic_DNA"/>
</dbReference>
<keyword evidence="2" id="KW-1185">Reference proteome</keyword>
<gene>
    <name evidence="1" type="ORF">MBM_01452</name>
</gene>
<dbReference type="Proteomes" id="UP000006753">
    <property type="component" value="Unassembled WGS sequence"/>
</dbReference>
<dbReference type="InParanoid" id="K1WSZ7"/>
<organism evidence="1 2">
    <name type="scientific">Marssonina brunnea f. sp. multigermtubi (strain MB_m1)</name>
    <name type="common">Marssonina leaf spot fungus</name>
    <dbReference type="NCBI Taxonomy" id="1072389"/>
    <lineage>
        <taxon>Eukaryota</taxon>
        <taxon>Fungi</taxon>
        <taxon>Dikarya</taxon>
        <taxon>Ascomycota</taxon>
        <taxon>Pezizomycotina</taxon>
        <taxon>Leotiomycetes</taxon>
        <taxon>Helotiales</taxon>
        <taxon>Drepanopezizaceae</taxon>
        <taxon>Drepanopeziza</taxon>
    </lineage>
</organism>
<dbReference type="HOGENOM" id="CLU_1372466_0_0_1"/>
<reference evidence="1 2" key="1">
    <citation type="journal article" date="2012" name="BMC Genomics">
        <title>Sequencing the genome of Marssonina brunnea reveals fungus-poplar co-evolution.</title>
        <authorList>
            <person name="Zhu S."/>
            <person name="Cao Y.-Z."/>
            <person name="Jiang C."/>
            <person name="Tan B.-Y."/>
            <person name="Wang Z."/>
            <person name="Feng S."/>
            <person name="Zhang L."/>
            <person name="Su X.-H."/>
            <person name="Brejova B."/>
            <person name="Vinar T."/>
            <person name="Xu M."/>
            <person name="Wang M.-X."/>
            <person name="Zhang S.-G."/>
            <person name="Huang M.-R."/>
            <person name="Wu R."/>
            <person name="Zhou Y."/>
        </authorList>
    </citation>
    <scope>NUCLEOTIDE SEQUENCE [LARGE SCALE GENOMIC DNA]</scope>
    <source>
        <strain evidence="1 2">MB_m1</strain>
    </source>
</reference>
<sequence>MSTVTSFICSIYSKAICMTDVSDFELKIDSDFNVDIQSSCWFTTCIRCETNITTNTVYKVSQHSDDDDDDDDEDIEDGHEKAAIAPLVSKKVETILTSPSVTLIKENKFIKKKDSAKKTPRSALCPATKRHIRDQRVLLSQRIVRRDRESEQRVVKYAIRYKRDIFADRGSLRAFGDNGMNPFLNFNASVASSSVDNQS</sequence>
<dbReference type="KEGG" id="mbe:MBM_01452"/>
<accession>K1WSZ7</accession>
<dbReference type="AlphaFoldDB" id="K1WSZ7"/>
<name>K1WSZ7_MARBU</name>
<proteinExistence type="predicted"/>
<evidence type="ECO:0000313" key="2">
    <source>
        <dbReference type="Proteomes" id="UP000006753"/>
    </source>
</evidence>